<accession>A0A9P1GZI2</accession>
<proteinExistence type="inferred from homology"/>
<comment type="similarity">
    <text evidence="2">Belongs to the SCC4/mau-2 family.</text>
</comment>
<dbReference type="PANTHER" id="PTHR21394">
    <property type="entry name" value="MAU2 CHROMATID COHESION FACTOR HOMOLOG"/>
    <property type="match status" value="1"/>
</dbReference>
<keyword evidence="6" id="KW-0539">Nucleus</keyword>
<evidence type="ECO:0000313" key="9">
    <source>
        <dbReference type="EMBL" id="CAI4213763.1"/>
    </source>
</evidence>
<dbReference type="GO" id="GO:0007064">
    <property type="term" value="P:mitotic sister chromatid cohesion"/>
    <property type="evidence" value="ECO:0007669"/>
    <property type="project" value="InterPro"/>
</dbReference>
<name>A0A9P1GZI2_9PEZI</name>
<dbReference type="Proteomes" id="UP000838763">
    <property type="component" value="Unassembled WGS sequence"/>
</dbReference>
<evidence type="ECO:0000313" key="10">
    <source>
        <dbReference type="Proteomes" id="UP000838763"/>
    </source>
</evidence>
<keyword evidence="4" id="KW-0498">Mitosis</keyword>
<sequence length="290" mass="31473">MAAAASPARHSPAQQTISPESMHLTMPAMPPIRSPVTSIAPKPVRQAPSPAISHSPAISKSPAPQDDDQLTSPIGEVVEHIKTITLCFREAFGSRHGVDARLRCGRVLCQSAGNLQDVVASSSGAAVSEYQKLIATGLSCLESTLQSSRLTPRQEAKIRLRYASILYEDTESLMEAETALSKGIKLCDKHRFLDLKYSMAYLQAKLLFQRGHTKGALHAADRMISEIASRHVHWNYAFRFLKASFYLQSGSSSDGAALENLRTIGTFANGRGTTRWKPLLLSSKALLSSG</sequence>
<dbReference type="InterPro" id="IPR019440">
    <property type="entry name" value="MAU2"/>
</dbReference>
<protein>
    <submittedName>
        <fullName evidence="9">Uncharacterized protein</fullName>
    </submittedName>
</protein>
<reference evidence="9" key="1">
    <citation type="submission" date="2022-11" db="EMBL/GenBank/DDBJ databases">
        <authorList>
            <person name="Scott C."/>
            <person name="Bruce N."/>
        </authorList>
    </citation>
    <scope>NUCLEOTIDE SEQUENCE</scope>
</reference>
<evidence type="ECO:0000256" key="5">
    <source>
        <dbReference type="ARBA" id="ARBA00022829"/>
    </source>
</evidence>
<keyword evidence="7" id="KW-0131">Cell cycle</keyword>
<dbReference type="Pfam" id="PF10345">
    <property type="entry name" value="Cohesin_load"/>
    <property type="match status" value="1"/>
</dbReference>
<feature type="compositionally biased region" description="Low complexity" evidence="8">
    <location>
        <begin position="1"/>
        <end position="13"/>
    </location>
</feature>
<feature type="compositionally biased region" description="Low complexity" evidence="8">
    <location>
        <begin position="47"/>
        <end position="64"/>
    </location>
</feature>
<dbReference type="GO" id="GO:0051301">
    <property type="term" value="P:cell division"/>
    <property type="evidence" value="ECO:0007669"/>
    <property type="project" value="UniProtKB-KW"/>
</dbReference>
<evidence type="ECO:0000256" key="7">
    <source>
        <dbReference type="ARBA" id="ARBA00023306"/>
    </source>
</evidence>
<organism evidence="9 10">
    <name type="scientific">Parascedosporium putredinis</name>
    <dbReference type="NCBI Taxonomy" id="1442378"/>
    <lineage>
        <taxon>Eukaryota</taxon>
        <taxon>Fungi</taxon>
        <taxon>Dikarya</taxon>
        <taxon>Ascomycota</taxon>
        <taxon>Pezizomycotina</taxon>
        <taxon>Sordariomycetes</taxon>
        <taxon>Hypocreomycetidae</taxon>
        <taxon>Microascales</taxon>
        <taxon>Microascaceae</taxon>
        <taxon>Parascedosporium</taxon>
    </lineage>
</organism>
<keyword evidence="5" id="KW-0159">Chromosome partition</keyword>
<evidence type="ECO:0000256" key="4">
    <source>
        <dbReference type="ARBA" id="ARBA00022776"/>
    </source>
</evidence>
<comment type="subcellular location">
    <subcellularLocation>
        <location evidence="1">Nucleus</location>
    </subcellularLocation>
</comment>
<comment type="caution">
    <text evidence="9">The sequence shown here is derived from an EMBL/GenBank/DDBJ whole genome shotgun (WGS) entry which is preliminary data.</text>
</comment>
<keyword evidence="3" id="KW-0132">Cell division</keyword>
<dbReference type="GO" id="GO:0007059">
    <property type="term" value="P:chromosome segregation"/>
    <property type="evidence" value="ECO:0007669"/>
    <property type="project" value="UniProtKB-KW"/>
</dbReference>
<evidence type="ECO:0000256" key="1">
    <source>
        <dbReference type="ARBA" id="ARBA00004123"/>
    </source>
</evidence>
<feature type="region of interest" description="Disordered" evidence="8">
    <location>
        <begin position="1"/>
        <end position="71"/>
    </location>
</feature>
<dbReference type="AlphaFoldDB" id="A0A9P1GZI2"/>
<gene>
    <name evidence="9" type="ORF">PPNO1_LOCUS3507</name>
</gene>
<keyword evidence="10" id="KW-1185">Reference proteome</keyword>
<evidence type="ECO:0000256" key="8">
    <source>
        <dbReference type="SAM" id="MobiDB-lite"/>
    </source>
</evidence>
<evidence type="ECO:0000256" key="3">
    <source>
        <dbReference type="ARBA" id="ARBA00022618"/>
    </source>
</evidence>
<evidence type="ECO:0000256" key="2">
    <source>
        <dbReference type="ARBA" id="ARBA00008585"/>
    </source>
</evidence>
<dbReference type="EMBL" id="CALLCH030000009">
    <property type="protein sequence ID" value="CAI4213763.1"/>
    <property type="molecule type" value="Genomic_DNA"/>
</dbReference>
<evidence type="ECO:0000256" key="6">
    <source>
        <dbReference type="ARBA" id="ARBA00023242"/>
    </source>
</evidence>
<dbReference type="OrthoDB" id="5565328at2759"/>
<dbReference type="GO" id="GO:0005634">
    <property type="term" value="C:nucleus"/>
    <property type="evidence" value="ECO:0007669"/>
    <property type="project" value="UniProtKB-SubCell"/>
</dbReference>